<dbReference type="KEGG" id="pvv:PVVCY_0400890"/>
<protein>
    <submittedName>
        <fullName evidence="1">50S ribosomal protein L9, apicoplast, putative</fullName>
    </submittedName>
</protein>
<reference evidence="1 2" key="1">
    <citation type="submission" date="2019-01" db="EMBL/GenBank/DDBJ databases">
        <authorList>
            <person name="Ramaprasad A."/>
        </authorList>
    </citation>
    <scope>NUCLEOTIDE SEQUENCE [LARGE SCALE GENOMIC DNA]</scope>
</reference>
<keyword evidence="1" id="KW-0687">Ribonucleoprotein</keyword>
<dbReference type="RefSeq" id="XP_008625972.2">
    <property type="nucleotide sequence ID" value="XM_008627750.2"/>
</dbReference>
<accession>A0A449BNJ5</accession>
<sequence>MIKNNFFIYILKTIKLIKRKMRCHFLLITFLYILYLRELTEGYVTYNIVKPNSTLYAVKKKKKKSTKYIDITVSNDNEIGTKGEIKRVKLSHAFNYIIPQKLGYRSTINELVNKEKNENTLRYIDEITKSFIWDYKKKLNDLIIPFEFRKNQNILITQDNLLDYLLRRGIIRENDDMYQKIKSKKIKFSDFGTYPIKYTFMDNISINITVQIIESK</sequence>
<dbReference type="GeneID" id="19962315"/>
<proteinExistence type="predicted"/>
<evidence type="ECO:0000313" key="1">
    <source>
        <dbReference type="EMBL" id="VEV54993.1"/>
    </source>
</evidence>
<dbReference type="VEuPathDB" id="PlasmoDB:PVVCY_0400890"/>
<name>A0A449BNJ5_PLAVN</name>
<dbReference type="Proteomes" id="UP000290582">
    <property type="component" value="Chromosome PVVCY_04"/>
</dbReference>
<dbReference type="OrthoDB" id="370989at2759"/>
<organism evidence="1 2">
    <name type="scientific">Plasmodium vinckei vinckei</name>
    <dbReference type="NCBI Taxonomy" id="54757"/>
    <lineage>
        <taxon>Eukaryota</taxon>
        <taxon>Sar</taxon>
        <taxon>Alveolata</taxon>
        <taxon>Apicomplexa</taxon>
        <taxon>Aconoidasida</taxon>
        <taxon>Haemosporida</taxon>
        <taxon>Plasmodiidae</taxon>
        <taxon>Plasmodium</taxon>
        <taxon>Plasmodium (Vinckeia)</taxon>
    </lineage>
</organism>
<dbReference type="EMBL" id="LR215060">
    <property type="protein sequence ID" value="VEV54993.1"/>
    <property type="molecule type" value="Genomic_DNA"/>
</dbReference>
<dbReference type="GO" id="GO:0005840">
    <property type="term" value="C:ribosome"/>
    <property type="evidence" value="ECO:0007669"/>
    <property type="project" value="UniProtKB-KW"/>
</dbReference>
<evidence type="ECO:0000313" key="2">
    <source>
        <dbReference type="Proteomes" id="UP000290582"/>
    </source>
</evidence>
<gene>
    <name evidence="1" type="ORF">PVVCY_0400890</name>
</gene>
<dbReference type="AlphaFoldDB" id="A0A449BNJ5"/>
<keyword evidence="1" id="KW-0689">Ribosomal protein</keyword>